<name>A0A1I2ZBS4_9FIRM</name>
<proteinExistence type="predicted"/>
<evidence type="ECO:0000313" key="4">
    <source>
        <dbReference type="Proteomes" id="UP000199337"/>
    </source>
</evidence>
<keyword evidence="1" id="KW-1133">Transmembrane helix</keyword>
<keyword evidence="1" id="KW-0812">Transmembrane</keyword>
<dbReference type="GO" id="GO:0005975">
    <property type="term" value="P:carbohydrate metabolic process"/>
    <property type="evidence" value="ECO:0007669"/>
    <property type="project" value="InterPro"/>
</dbReference>
<accession>A0A1I2ZBS4</accession>
<dbReference type="OrthoDB" id="61520at2"/>
<dbReference type="InterPro" id="IPR050248">
    <property type="entry name" value="Polysacc_deacetylase_ArnD"/>
</dbReference>
<dbReference type="InterPro" id="IPR011330">
    <property type="entry name" value="Glyco_hydro/deAcase_b/a-brl"/>
</dbReference>
<feature type="domain" description="NodB homology" evidence="2">
    <location>
        <begin position="56"/>
        <end position="236"/>
    </location>
</feature>
<dbReference type="PANTHER" id="PTHR10587">
    <property type="entry name" value="GLYCOSYL TRANSFERASE-RELATED"/>
    <property type="match status" value="1"/>
</dbReference>
<dbReference type="NCBIfam" id="TIGR02764">
    <property type="entry name" value="spore_ybaN_pdaB"/>
    <property type="match status" value="1"/>
</dbReference>
<dbReference type="PROSITE" id="PS51677">
    <property type="entry name" value="NODB"/>
    <property type="match status" value="1"/>
</dbReference>
<feature type="transmembrane region" description="Helical" evidence="1">
    <location>
        <begin position="15"/>
        <end position="32"/>
    </location>
</feature>
<reference evidence="4" key="1">
    <citation type="submission" date="2016-10" db="EMBL/GenBank/DDBJ databases">
        <authorList>
            <person name="Varghese N."/>
            <person name="Submissions S."/>
        </authorList>
    </citation>
    <scope>NUCLEOTIDE SEQUENCE [LARGE SCALE GENOMIC DNA]</scope>
    <source>
        <strain evidence="4">DSM 17038</strain>
    </source>
</reference>
<dbReference type="RefSeq" id="WP_092475591.1">
    <property type="nucleotide sequence ID" value="NZ_FOOX01000026.1"/>
</dbReference>
<organism evidence="3 4">
    <name type="scientific">Desulfotruncus arcticus DSM 17038</name>
    <dbReference type="NCBI Taxonomy" id="1121424"/>
    <lineage>
        <taxon>Bacteria</taxon>
        <taxon>Bacillati</taxon>
        <taxon>Bacillota</taxon>
        <taxon>Clostridia</taxon>
        <taxon>Eubacteriales</taxon>
        <taxon>Desulfallaceae</taxon>
        <taxon>Desulfotruncus</taxon>
    </lineage>
</organism>
<dbReference type="PANTHER" id="PTHR10587:SF128">
    <property type="entry name" value="POLYSACCHARIDE DEACETYLASE PDAB-RELATED"/>
    <property type="match status" value="1"/>
</dbReference>
<dbReference type="Proteomes" id="UP000199337">
    <property type="component" value="Unassembled WGS sequence"/>
</dbReference>
<dbReference type="GO" id="GO:0016810">
    <property type="term" value="F:hydrolase activity, acting on carbon-nitrogen (but not peptide) bonds"/>
    <property type="evidence" value="ECO:0007669"/>
    <property type="project" value="InterPro"/>
</dbReference>
<dbReference type="EMBL" id="FOOX01000026">
    <property type="protein sequence ID" value="SFH35293.1"/>
    <property type="molecule type" value="Genomic_DNA"/>
</dbReference>
<protein>
    <submittedName>
        <fullName evidence="3">Polysaccharide deacetylase family sporulation protein PdaB</fullName>
    </submittedName>
</protein>
<keyword evidence="4" id="KW-1185">Reference proteome</keyword>
<evidence type="ECO:0000259" key="2">
    <source>
        <dbReference type="PROSITE" id="PS51677"/>
    </source>
</evidence>
<dbReference type="InterPro" id="IPR002509">
    <property type="entry name" value="NODB_dom"/>
</dbReference>
<dbReference type="InterPro" id="IPR014132">
    <property type="entry name" value="PdaB-like"/>
</dbReference>
<dbReference type="SUPFAM" id="SSF88713">
    <property type="entry name" value="Glycoside hydrolase/deacetylase"/>
    <property type="match status" value="1"/>
</dbReference>
<gene>
    <name evidence="3" type="ORF">SAMN05660649_04868</name>
</gene>
<dbReference type="Pfam" id="PF01522">
    <property type="entry name" value="Polysacc_deac_1"/>
    <property type="match status" value="1"/>
</dbReference>
<dbReference type="AlphaFoldDB" id="A0A1I2ZBS4"/>
<dbReference type="STRING" id="341036.SAMN05660649_04868"/>
<dbReference type="Gene3D" id="3.20.20.370">
    <property type="entry name" value="Glycoside hydrolase/deacetylase"/>
    <property type="match status" value="1"/>
</dbReference>
<sequence length="250" mass="28198">MRVFLLDYKKIKRNFLLGALLLTTVILFFVIIQQKAVNVDTDPKPHAIYKVATKKPVVALTFDISWGTKVPGPVLDILKEKQVKSTFFLSGPWVKQHPEFPKRIAAEGHELASHGNEHVNYSEHDQEWIKTDILAAQESIKEVTGVTPNLIRTPNGDWNDNVLKVITGMNYKVIQWSDDSLDWKKDRSVKQIIDRVLQKVHPGAIILMHASDTCDRTPEALPAVIDGLRQQGYNLVTVSELLDYGPGVID</sequence>
<dbReference type="GO" id="GO:0016020">
    <property type="term" value="C:membrane"/>
    <property type="evidence" value="ECO:0007669"/>
    <property type="project" value="TreeGrafter"/>
</dbReference>
<evidence type="ECO:0000256" key="1">
    <source>
        <dbReference type="SAM" id="Phobius"/>
    </source>
</evidence>
<evidence type="ECO:0000313" key="3">
    <source>
        <dbReference type="EMBL" id="SFH35293.1"/>
    </source>
</evidence>
<keyword evidence="1" id="KW-0472">Membrane</keyword>